<dbReference type="EMBL" id="AP028127">
    <property type="protein sequence ID" value="BEH90943.1"/>
    <property type="molecule type" value="Genomic_DNA"/>
</dbReference>
<evidence type="ECO:0000313" key="4">
    <source>
        <dbReference type="Proteomes" id="UP001432099"/>
    </source>
</evidence>
<dbReference type="PROSITE" id="PS51257">
    <property type="entry name" value="PROKAR_LIPOPROTEIN"/>
    <property type="match status" value="1"/>
</dbReference>
<protein>
    <recommendedName>
        <fullName evidence="5">DUF4352 domain-containing protein</fullName>
    </recommendedName>
</protein>
<evidence type="ECO:0000256" key="1">
    <source>
        <dbReference type="SAM" id="MobiDB-lite"/>
    </source>
</evidence>
<evidence type="ECO:0008006" key="5">
    <source>
        <dbReference type="Google" id="ProtNLM"/>
    </source>
</evidence>
<feature type="region of interest" description="Disordered" evidence="1">
    <location>
        <begin position="45"/>
        <end position="64"/>
    </location>
</feature>
<name>A0ABM8IMB3_9FIRM</name>
<sequence length="188" mass="21184">MDVKKWLFAGSVLFCSVLLVACEYFDQTNEVKKVKETPVVQEKSEVKDPVVEEQKTEAEKPTAPKEAERVKLGETIGNDQIEVTFLNAYYTDDRNEYCDVKADKVLVIEYEYKNLAVEDGFSLFEGIHYQVYDGSGHLLKNYPSMEARYGGEVSIGRSTTGSDALAVVGDQTHYEIEIGDVIVEFDLE</sequence>
<proteinExistence type="predicted"/>
<feature type="signal peptide" evidence="2">
    <location>
        <begin position="1"/>
        <end position="21"/>
    </location>
</feature>
<gene>
    <name evidence="3" type="ORF">T23_10450</name>
</gene>
<feature type="chain" id="PRO_5045468659" description="DUF4352 domain-containing protein" evidence="2">
    <location>
        <begin position="22"/>
        <end position="188"/>
    </location>
</feature>
<keyword evidence="4" id="KW-1185">Reference proteome</keyword>
<evidence type="ECO:0000313" key="3">
    <source>
        <dbReference type="EMBL" id="BEH90943.1"/>
    </source>
</evidence>
<accession>A0ABM8IMB3</accession>
<dbReference type="Proteomes" id="UP001432099">
    <property type="component" value="Chromosome"/>
</dbReference>
<evidence type="ECO:0000256" key="2">
    <source>
        <dbReference type="SAM" id="SignalP"/>
    </source>
</evidence>
<organism evidence="3 4">
    <name type="scientific">Turicibacter faecis</name>
    <dbReference type="NCBI Taxonomy" id="2963365"/>
    <lineage>
        <taxon>Bacteria</taxon>
        <taxon>Bacillati</taxon>
        <taxon>Bacillota</taxon>
        <taxon>Erysipelotrichia</taxon>
        <taxon>Erysipelotrichales</taxon>
        <taxon>Turicibacteraceae</taxon>
        <taxon>Turicibacter</taxon>
    </lineage>
</organism>
<keyword evidence="2" id="KW-0732">Signal</keyword>
<reference evidence="3" key="1">
    <citation type="journal article" date="2024" name="Int. J. Syst. Evol. Microbiol.">
        <title>Turicibacter faecis sp. nov., isolated from faeces of heart failure mouse model.</title>
        <authorList>
            <person name="Imamura Y."/>
            <person name="Motooka D."/>
            <person name="Nakajima Y."/>
            <person name="Ito S."/>
            <person name="Kitakaze M."/>
            <person name="Iida T."/>
            <person name="Nakamura S."/>
        </authorList>
    </citation>
    <scope>NUCLEOTIDE SEQUENCE</scope>
    <source>
        <strain evidence="3">TC023</strain>
    </source>
</reference>